<keyword evidence="8" id="KW-0833">Ubl conjugation pathway</keyword>
<evidence type="ECO:0000256" key="6">
    <source>
        <dbReference type="ARBA" id="ARBA00022723"/>
    </source>
</evidence>
<keyword evidence="7" id="KW-0863">Zinc-finger</keyword>
<evidence type="ECO:0000256" key="1">
    <source>
        <dbReference type="ARBA" id="ARBA00000900"/>
    </source>
</evidence>
<feature type="compositionally biased region" description="Low complexity" evidence="12">
    <location>
        <begin position="255"/>
        <end position="289"/>
    </location>
</feature>
<keyword evidence="6" id="KW-0479">Metal-binding</keyword>
<dbReference type="RefSeq" id="WP_169928162.1">
    <property type="nucleotide sequence ID" value="NZ_CP012333.1"/>
</dbReference>
<reference evidence="14 15" key="1">
    <citation type="submission" date="2015-08" db="EMBL/GenBank/DDBJ databases">
        <authorList>
            <person name="Babu N.S."/>
            <person name="Beckwith C.J."/>
            <person name="Beseler K.G."/>
            <person name="Brison A."/>
            <person name="Carone J.V."/>
            <person name="Caskin T.P."/>
            <person name="Diamond M."/>
            <person name="Durham M.E."/>
            <person name="Foxe J.M."/>
            <person name="Go M."/>
            <person name="Henderson B.A."/>
            <person name="Jones I.B."/>
            <person name="McGettigan J.A."/>
            <person name="Micheletti S.J."/>
            <person name="Nasrallah M.E."/>
            <person name="Ortiz D."/>
            <person name="Piller C.R."/>
            <person name="Privatt S.R."/>
            <person name="Schneider S.L."/>
            <person name="Sharp S."/>
            <person name="Smith T.C."/>
            <person name="Stanton J.D."/>
            <person name="Ullery H.E."/>
            <person name="Wilson R.J."/>
            <person name="Serrano M.G."/>
            <person name="Buck G."/>
            <person name="Lee V."/>
            <person name="Wang Y."/>
            <person name="Carvalho R."/>
            <person name="Voegtly L."/>
            <person name="Shi R."/>
            <person name="Duckworth R."/>
            <person name="Johnson A."/>
            <person name="Loviza R."/>
            <person name="Walstead R."/>
            <person name="Shah Z."/>
            <person name="Kiflezghi M."/>
            <person name="Wade K."/>
            <person name="Ball S.L."/>
            <person name="Bradley K.W."/>
            <person name="Asai D.J."/>
            <person name="Bowman C.A."/>
            <person name="Russell D.A."/>
            <person name="Pope W.H."/>
            <person name="Jacobs-Sera D."/>
            <person name="Hendrix R.W."/>
            <person name="Hatfull G.F."/>
        </authorList>
    </citation>
    <scope>NUCLEOTIDE SEQUENCE [LARGE SCALE GENOMIC DNA]</scope>
    <source>
        <strain evidence="14 15">DSM 27648</strain>
    </source>
</reference>
<keyword evidence="10" id="KW-1133">Transmembrane helix</keyword>
<dbReference type="Proteomes" id="UP000064967">
    <property type="component" value="Chromosome"/>
</dbReference>
<keyword evidence="15" id="KW-1185">Reference proteome</keyword>
<dbReference type="GO" id="GO:0061630">
    <property type="term" value="F:ubiquitin protein ligase activity"/>
    <property type="evidence" value="ECO:0007669"/>
    <property type="project" value="UniProtKB-EC"/>
</dbReference>
<dbReference type="InterPro" id="IPR022170">
    <property type="entry name" value="MUL1-like"/>
</dbReference>
<keyword evidence="4" id="KW-0808">Transferase</keyword>
<evidence type="ECO:0000256" key="11">
    <source>
        <dbReference type="ARBA" id="ARBA00023136"/>
    </source>
</evidence>
<evidence type="ECO:0000313" key="15">
    <source>
        <dbReference type="Proteomes" id="UP000064967"/>
    </source>
</evidence>
<evidence type="ECO:0000259" key="13">
    <source>
        <dbReference type="Pfam" id="PF12483"/>
    </source>
</evidence>
<dbReference type="GO" id="GO:0008270">
    <property type="term" value="F:zinc ion binding"/>
    <property type="evidence" value="ECO:0007669"/>
    <property type="project" value="UniProtKB-KW"/>
</dbReference>
<accession>A0A0K1Q7Q3</accession>
<dbReference type="KEGG" id="llu:AKJ09_08103"/>
<evidence type="ECO:0000313" key="14">
    <source>
        <dbReference type="EMBL" id="AKV01440.1"/>
    </source>
</evidence>
<dbReference type="AlphaFoldDB" id="A0A0K1Q7Q3"/>
<evidence type="ECO:0000256" key="3">
    <source>
        <dbReference type="ARBA" id="ARBA00012483"/>
    </source>
</evidence>
<dbReference type="EC" id="2.3.2.27" evidence="3"/>
<keyword evidence="11" id="KW-0472">Membrane</keyword>
<evidence type="ECO:0000256" key="10">
    <source>
        <dbReference type="ARBA" id="ARBA00022989"/>
    </source>
</evidence>
<evidence type="ECO:0000256" key="7">
    <source>
        <dbReference type="ARBA" id="ARBA00022771"/>
    </source>
</evidence>
<dbReference type="GO" id="GO:0016020">
    <property type="term" value="C:membrane"/>
    <property type="evidence" value="ECO:0007669"/>
    <property type="project" value="UniProtKB-SubCell"/>
</dbReference>
<evidence type="ECO:0000256" key="4">
    <source>
        <dbReference type="ARBA" id="ARBA00022679"/>
    </source>
</evidence>
<dbReference type="GO" id="GO:0016567">
    <property type="term" value="P:protein ubiquitination"/>
    <property type="evidence" value="ECO:0007669"/>
    <property type="project" value="InterPro"/>
</dbReference>
<evidence type="ECO:0000256" key="2">
    <source>
        <dbReference type="ARBA" id="ARBA00004141"/>
    </source>
</evidence>
<feature type="region of interest" description="Disordered" evidence="12">
    <location>
        <begin position="255"/>
        <end position="335"/>
    </location>
</feature>
<evidence type="ECO:0000256" key="5">
    <source>
        <dbReference type="ARBA" id="ARBA00022692"/>
    </source>
</evidence>
<dbReference type="EMBL" id="CP012333">
    <property type="protein sequence ID" value="AKV01440.1"/>
    <property type="molecule type" value="Genomic_DNA"/>
</dbReference>
<comment type="catalytic activity">
    <reaction evidence="1">
        <text>S-ubiquitinyl-[E2 ubiquitin-conjugating enzyme]-L-cysteine + [acceptor protein]-L-lysine = [E2 ubiquitin-conjugating enzyme]-L-cysteine + N(6)-ubiquitinyl-[acceptor protein]-L-lysine.</text>
        <dbReference type="EC" id="2.3.2.27"/>
    </reaction>
</comment>
<feature type="compositionally biased region" description="Low complexity" evidence="12">
    <location>
        <begin position="296"/>
        <end position="326"/>
    </location>
</feature>
<evidence type="ECO:0000256" key="9">
    <source>
        <dbReference type="ARBA" id="ARBA00022833"/>
    </source>
</evidence>
<evidence type="ECO:0000256" key="12">
    <source>
        <dbReference type="SAM" id="MobiDB-lite"/>
    </source>
</evidence>
<gene>
    <name evidence="14" type="ORF">AKJ09_08103</name>
</gene>
<sequence length="335" mass="33349">MLQVGLVAVALGIVGLLYGIMQKLKAGRVADAPLVSTGDAASKGAQVASPKGAISAQGNVVCPQPLISPVTGTPCLYYELRCKAEWKQGDTTKSKEVLDEKRAAHFTIDDGTGPVVVDASKGGDFEPSRTKTETKATGLLGGITGADVVFGNYRVSAGPFALGTKFTVEEEVLPVVPRVYACGRAEGGAIVSPSWRSLLIDARSRDELLSAATTGAKRFLIGGAVAFALGGGLCTVAQLTAPKNEAPLAPAASTLTTAAPSKTPETPDAATPAADDTDAPAASAPSPKAGVGVARPKSPAGPATAAGAAKPAGSASVAKPASSAKPVTSAKAAAH</sequence>
<feature type="domain" description="E3 Ubiquitin ligase MUL1-like" evidence="13">
    <location>
        <begin position="88"/>
        <end position="232"/>
    </location>
</feature>
<proteinExistence type="predicted"/>
<dbReference type="Pfam" id="PF12483">
    <property type="entry name" value="GIDE"/>
    <property type="match status" value="1"/>
</dbReference>
<comment type="subcellular location">
    <subcellularLocation>
        <location evidence="2">Membrane</location>
        <topology evidence="2">Multi-pass membrane protein</topology>
    </subcellularLocation>
</comment>
<protein>
    <recommendedName>
        <fullName evidence="3">RING-type E3 ubiquitin transferase</fullName>
        <ecNumber evidence="3">2.3.2.27</ecNumber>
    </recommendedName>
</protein>
<keyword evidence="5" id="KW-0812">Transmembrane</keyword>
<name>A0A0K1Q7Q3_9BACT</name>
<organism evidence="14 15">
    <name type="scientific">Labilithrix luteola</name>
    <dbReference type="NCBI Taxonomy" id="1391654"/>
    <lineage>
        <taxon>Bacteria</taxon>
        <taxon>Pseudomonadati</taxon>
        <taxon>Myxococcota</taxon>
        <taxon>Polyangia</taxon>
        <taxon>Polyangiales</taxon>
        <taxon>Labilitrichaceae</taxon>
        <taxon>Labilithrix</taxon>
    </lineage>
</organism>
<evidence type="ECO:0000256" key="8">
    <source>
        <dbReference type="ARBA" id="ARBA00022786"/>
    </source>
</evidence>
<dbReference type="STRING" id="1391654.AKJ09_08103"/>
<keyword evidence="9" id="KW-0862">Zinc</keyword>